<dbReference type="InterPro" id="IPR000235">
    <property type="entry name" value="Ribosomal_uS7"/>
</dbReference>
<evidence type="ECO:0000256" key="1">
    <source>
        <dbReference type="ARBA" id="ARBA00007151"/>
    </source>
</evidence>
<reference evidence="5 6" key="1">
    <citation type="submission" date="2013-11" db="EMBL/GenBank/DDBJ databases">
        <title>Genome sequencing of Stegodyphus mimosarum.</title>
        <authorList>
            <person name="Bechsgaard J."/>
        </authorList>
    </citation>
    <scope>NUCLEOTIDE SEQUENCE [LARGE SCALE GENOMIC DNA]</scope>
</reference>
<dbReference type="EMBL" id="KK118034">
    <property type="protein sequence ID" value="KFM72035.1"/>
    <property type="molecule type" value="Genomic_DNA"/>
</dbReference>
<dbReference type="STRING" id="407821.A0A087U3U6"/>
<dbReference type="AlphaFoldDB" id="A0A087U3U6"/>
<name>A0A087U3U6_STEMI</name>
<evidence type="ECO:0000313" key="6">
    <source>
        <dbReference type="Proteomes" id="UP000054359"/>
    </source>
</evidence>
<evidence type="ECO:0000256" key="2">
    <source>
        <dbReference type="ARBA" id="ARBA00022980"/>
    </source>
</evidence>
<dbReference type="PANTHER" id="PTHR11205">
    <property type="entry name" value="RIBOSOMAL PROTEIN S7"/>
    <property type="match status" value="1"/>
</dbReference>
<sequence>MAFRTLIDTSVKLRLSWSPLLLGVRNALYPAWYLQPISDKKELEKLEQEGKLSELKVVPVKPASCDLTNSIYDDVLVKKFTNMVMMWSNKTQARQLVHDAFARIKRIQLAKYHSASDEEKSSIELDPRAIFTHAIENCKPVLALTPIKKGGITYQVPVPISTNKSRFMAMKWLIMSSRDKEGEVSFVEKLSNELLDAYHNEGQVIKRKQDLHKICEANKAYAHYRWS</sequence>
<dbReference type="Gene3D" id="1.10.455.10">
    <property type="entry name" value="Ribosomal protein S7 domain"/>
    <property type="match status" value="1"/>
</dbReference>
<dbReference type="InterPro" id="IPR023798">
    <property type="entry name" value="Ribosomal_uS7_dom"/>
</dbReference>
<dbReference type="GO" id="GO:0006412">
    <property type="term" value="P:translation"/>
    <property type="evidence" value="ECO:0007669"/>
    <property type="project" value="InterPro"/>
</dbReference>
<evidence type="ECO:0000259" key="4">
    <source>
        <dbReference type="Pfam" id="PF00177"/>
    </source>
</evidence>
<gene>
    <name evidence="5" type="ORF">X975_15413</name>
</gene>
<dbReference type="Proteomes" id="UP000054359">
    <property type="component" value="Unassembled WGS sequence"/>
</dbReference>
<dbReference type="Pfam" id="PF00177">
    <property type="entry name" value="Ribosomal_S7"/>
    <property type="match status" value="1"/>
</dbReference>
<keyword evidence="6" id="KW-1185">Reference proteome</keyword>
<keyword evidence="3" id="KW-0687">Ribonucleoprotein</keyword>
<feature type="non-terminal residue" evidence="5">
    <location>
        <position position="227"/>
    </location>
</feature>
<accession>A0A087U3U6</accession>
<dbReference type="InterPro" id="IPR036823">
    <property type="entry name" value="Ribosomal_uS7_dom_sf"/>
</dbReference>
<proteinExistence type="inferred from homology"/>
<dbReference type="OrthoDB" id="9972728at2759"/>
<evidence type="ECO:0000256" key="3">
    <source>
        <dbReference type="ARBA" id="ARBA00023274"/>
    </source>
</evidence>
<evidence type="ECO:0000313" key="5">
    <source>
        <dbReference type="EMBL" id="KFM72035.1"/>
    </source>
</evidence>
<dbReference type="CDD" id="cd14870">
    <property type="entry name" value="uS7_Mitochondria_Mammalian"/>
    <property type="match status" value="1"/>
</dbReference>
<dbReference type="SUPFAM" id="SSF47973">
    <property type="entry name" value="Ribosomal protein S7"/>
    <property type="match status" value="1"/>
</dbReference>
<comment type="similarity">
    <text evidence="1">Belongs to the universal ribosomal protein uS7 family.</text>
</comment>
<dbReference type="GO" id="GO:1990904">
    <property type="term" value="C:ribonucleoprotein complex"/>
    <property type="evidence" value="ECO:0007669"/>
    <property type="project" value="UniProtKB-KW"/>
</dbReference>
<dbReference type="OMA" id="HELHKQC"/>
<protein>
    <submittedName>
        <fullName evidence="5">28S ribosomal protein S7, mitochondrial</fullName>
    </submittedName>
</protein>
<organism evidence="5 6">
    <name type="scientific">Stegodyphus mimosarum</name>
    <name type="common">African social velvet spider</name>
    <dbReference type="NCBI Taxonomy" id="407821"/>
    <lineage>
        <taxon>Eukaryota</taxon>
        <taxon>Metazoa</taxon>
        <taxon>Ecdysozoa</taxon>
        <taxon>Arthropoda</taxon>
        <taxon>Chelicerata</taxon>
        <taxon>Arachnida</taxon>
        <taxon>Araneae</taxon>
        <taxon>Araneomorphae</taxon>
        <taxon>Entelegynae</taxon>
        <taxon>Eresoidea</taxon>
        <taxon>Eresidae</taxon>
        <taxon>Stegodyphus</taxon>
    </lineage>
</organism>
<dbReference type="GO" id="GO:0005840">
    <property type="term" value="C:ribosome"/>
    <property type="evidence" value="ECO:0007669"/>
    <property type="project" value="UniProtKB-KW"/>
</dbReference>
<feature type="domain" description="Small ribosomal subunit protein uS7" evidence="4">
    <location>
        <begin position="68"/>
        <end position="219"/>
    </location>
</feature>
<keyword evidence="2 5" id="KW-0689">Ribosomal protein</keyword>